<comment type="catalytic activity">
    <reaction evidence="7">
        <text>a secondary alcohol + NAD(+) = a ketone + NADH + H(+)</text>
        <dbReference type="Rhea" id="RHEA:10740"/>
        <dbReference type="ChEBI" id="CHEBI:15378"/>
        <dbReference type="ChEBI" id="CHEBI:17087"/>
        <dbReference type="ChEBI" id="CHEBI:35681"/>
        <dbReference type="ChEBI" id="CHEBI:57540"/>
        <dbReference type="ChEBI" id="CHEBI:57945"/>
        <dbReference type="EC" id="1.1.1.1"/>
    </reaction>
</comment>
<dbReference type="InterPro" id="IPR013149">
    <property type="entry name" value="ADH-like_C"/>
</dbReference>
<proteinExistence type="inferred from homology"/>
<dbReference type="Gene3D" id="3.40.50.720">
    <property type="entry name" value="NAD(P)-binding Rossmann-like Domain"/>
    <property type="match status" value="1"/>
</dbReference>
<feature type="domain" description="Alcohol dehydrogenase-like N-terminal" evidence="10">
    <location>
        <begin position="24"/>
        <end position="132"/>
    </location>
</feature>
<feature type="domain" description="Alcohol dehydrogenase-like C-terminal" evidence="9">
    <location>
        <begin position="174"/>
        <end position="297"/>
    </location>
</feature>
<evidence type="ECO:0000256" key="8">
    <source>
        <dbReference type="ARBA" id="ARBA00049243"/>
    </source>
</evidence>
<dbReference type="InterPro" id="IPR013154">
    <property type="entry name" value="ADH-like_N"/>
</dbReference>
<dbReference type="InterPro" id="IPR036291">
    <property type="entry name" value="NAD(P)-bd_dom_sf"/>
</dbReference>
<dbReference type="RefSeq" id="WP_106342124.1">
    <property type="nucleotide sequence ID" value="NZ_PVTZ01000004.1"/>
</dbReference>
<dbReference type="Gene3D" id="3.90.180.10">
    <property type="entry name" value="Medium-chain alcohol dehydrogenases, catalytic domain"/>
    <property type="match status" value="1"/>
</dbReference>
<dbReference type="Proteomes" id="UP000238836">
    <property type="component" value="Unassembled WGS sequence"/>
</dbReference>
<sequence length="311" mass="33708">MKVAVVNRFFNQLELKEMSAPLIGSGEVLIRMHDCCGGCHIGCHSTACVTAASNRPSPQYMGIVCGIGKGVSSLAVGDRVGLPCFHSACGECGYCRSGKERMCEHQLEDSEEVFGDGVDYGVFPASHVVKIPGNLHFQEAAPIFCKGVLIYKALKESRVKQGEWVAVFGMAGQGHLAVQYAKAMGLRVVAVDEQRENRELAKKSGADMVLDTEDTDPVAVIMQKIGGVHTSLCLDIRKNPFRQSYLVVRRGGTVALVWSPHEELKVPQFDKVLFGIRIKGSIVGTRKDVKEALDFVAGGKVKACLRRLSIG</sequence>
<dbReference type="SUPFAM" id="SSF51735">
    <property type="entry name" value="NAD(P)-binding Rossmann-fold domains"/>
    <property type="match status" value="1"/>
</dbReference>
<gene>
    <name evidence="11" type="ORF">CLV36_104131</name>
</gene>
<evidence type="ECO:0000256" key="5">
    <source>
        <dbReference type="ARBA" id="ARBA00022833"/>
    </source>
</evidence>
<dbReference type="Pfam" id="PF08240">
    <property type="entry name" value="ADH_N"/>
    <property type="match status" value="1"/>
</dbReference>
<keyword evidence="4" id="KW-0479">Metal-binding</keyword>
<keyword evidence="5" id="KW-0862">Zinc</keyword>
<keyword evidence="12" id="KW-1185">Reference proteome</keyword>
<comment type="catalytic activity">
    <reaction evidence="8">
        <text>a primary alcohol + NAD(+) = an aldehyde + NADH + H(+)</text>
        <dbReference type="Rhea" id="RHEA:10736"/>
        <dbReference type="ChEBI" id="CHEBI:15378"/>
        <dbReference type="ChEBI" id="CHEBI:15734"/>
        <dbReference type="ChEBI" id="CHEBI:17478"/>
        <dbReference type="ChEBI" id="CHEBI:57540"/>
        <dbReference type="ChEBI" id="CHEBI:57945"/>
        <dbReference type="EC" id="1.1.1.1"/>
    </reaction>
</comment>
<evidence type="ECO:0000259" key="9">
    <source>
        <dbReference type="Pfam" id="PF00107"/>
    </source>
</evidence>
<evidence type="ECO:0000256" key="2">
    <source>
        <dbReference type="ARBA" id="ARBA00008072"/>
    </source>
</evidence>
<evidence type="ECO:0000256" key="3">
    <source>
        <dbReference type="ARBA" id="ARBA00013190"/>
    </source>
</evidence>
<dbReference type="PANTHER" id="PTHR42940:SF8">
    <property type="entry name" value="VACUOLAR PROTEIN SORTING-ASSOCIATED PROTEIN 11"/>
    <property type="match status" value="1"/>
</dbReference>
<dbReference type="InterPro" id="IPR011032">
    <property type="entry name" value="GroES-like_sf"/>
</dbReference>
<evidence type="ECO:0000313" key="11">
    <source>
        <dbReference type="EMBL" id="PRZ15408.1"/>
    </source>
</evidence>
<evidence type="ECO:0000256" key="6">
    <source>
        <dbReference type="ARBA" id="ARBA00023002"/>
    </source>
</evidence>
<evidence type="ECO:0000313" key="12">
    <source>
        <dbReference type="Proteomes" id="UP000238836"/>
    </source>
</evidence>
<organism evidence="11 12">
    <name type="scientific">Laceyella sediminis</name>
    <dbReference type="NCBI Taxonomy" id="573074"/>
    <lineage>
        <taxon>Bacteria</taxon>
        <taxon>Bacillati</taxon>
        <taxon>Bacillota</taxon>
        <taxon>Bacilli</taxon>
        <taxon>Bacillales</taxon>
        <taxon>Thermoactinomycetaceae</taxon>
        <taxon>Laceyella</taxon>
    </lineage>
</organism>
<dbReference type="EC" id="1.1.1.1" evidence="3"/>
<dbReference type="PANTHER" id="PTHR42940">
    <property type="entry name" value="ALCOHOL DEHYDROGENASE 1-RELATED"/>
    <property type="match status" value="1"/>
</dbReference>
<comment type="caution">
    <text evidence="11">The sequence shown here is derived from an EMBL/GenBank/DDBJ whole genome shotgun (WGS) entry which is preliminary data.</text>
</comment>
<keyword evidence="6" id="KW-0560">Oxidoreductase</keyword>
<name>A0ABX5ETM3_9BACL</name>
<dbReference type="EMBL" id="PVTZ01000004">
    <property type="protein sequence ID" value="PRZ15408.1"/>
    <property type="molecule type" value="Genomic_DNA"/>
</dbReference>
<evidence type="ECO:0000256" key="7">
    <source>
        <dbReference type="ARBA" id="ARBA00049164"/>
    </source>
</evidence>
<evidence type="ECO:0000256" key="4">
    <source>
        <dbReference type="ARBA" id="ARBA00022723"/>
    </source>
</evidence>
<comment type="similarity">
    <text evidence="2">Belongs to the zinc-containing alcohol dehydrogenase family.</text>
</comment>
<accession>A0ABX5ETM3</accession>
<comment type="cofactor">
    <cofactor evidence="1">
        <name>Zn(2+)</name>
        <dbReference type="ChEBI" id="CHEBI:29105"/>
    </cofactor>
</comment>
<reference evidence="11 12" key="1">
    <citation type="submission" date="2018-03" db="EMBL/GenBank/DDBJ databases">
        <title>Genomic Encyclopedia of Archaeal and Bacterial Type Strains, Phase II (KMG-II): from individual species to whole genera.</title>
        <authorList>
            <person name="Goeker M."/>
        </authorList>
    </citation>
    <scope>NUCLEOTIDE SEQUENCE [LARGE SCALE GENOMIC DNA]</scope>
    <source>
        <strain evidence="11 12">RHA1</strain>
    </source>
</reference>
<evidence type="ECO:0000259" key="10">
    <source>
        <dbReference type="Pfam" id="PF08240"/>
    </source>
</evidence>
<evidence type="ECO:0000256" key="1">
    <source>
        <dbReference type="ARBA" id="ARBA00001947"/>
    </source>
</evidence>
<protein>
    <recommendedName>
        <fullName evidence="3">alcohol dehydrogenase</fullName>
        <ecNumber evidence="3">1.1.1.1</ecNumber>
    </recommendedName>
</protein>
<dbReference type="Pfam" id="PF00107">
    <property type="entry name" value="ADH_zinc_N"/>
    <property type="match status" value="1"/>
</dbReference>
<dbReference type="SUPFAM" id="SSF50129">
    <property type="entry name" value="GroES-like"/>
    <property type="match status" value="1"/>
</dbReference>